<dbReference type="SUPFAM" id="SSF48403">
    <property type="entry name" value="Ankyrin repeat"/>
    <property type="match status" value="1"/>
</dbReference>
<dbReference type="Gene3D" id="1.25.40.20">
    <property type="entry name" value="Ankyrin repeat-containing domain"/>
    <property type="match status" value="2"/>
</dbReference>
<dbReference type="PANTHER" id="PTHR24141">
    <property type="entry name" value="2-5A-DEPENDENT RIBONUCLEASE"/>
    <property type="match status" value="1"/>
</dbReference>
<protein>
    <submittedName>
        <fullName evidence="4">Uncharacterized protein</fullName>
    </submittedName>
</protein>
<dbReference type="InterPro" id="IPR036770">
    <property type="entry name" value="Ankyrin_rpt-contain_sf"/>
</dbReference>
<evidence type="ECO:0000313" key="4">
    <source>
        <dbReference type="EMBL" id="CAK9029542.1"/>
    </source>
</evidence>
<dbReference type="PROSITE" id="PS50297">
    <property type="entry name" value="ANK_REP_REGION"/>
    <property type="match status" value="3"/>
</dbReference>
<feature type="repeat" description="ANK" evidence="3">
    <location>
        <begin position="246"/>
        <end position="278"/>
    </location>
</feature>
<accession>A0ABP0KUA0</accession>
<evidence type="ECO:0000256" key="3">
    <source>
        <dbReference type="PROSITE-ProRule" id="PRU00023"/>
    </source>
</evidence>
<keyword evidence="2 3" id="KW-0040">ANK repeat</keyword>
<gene>
    <name evidence="4" type="ORF">CCMP2556_LOCUS17522</name>
</gene>
<proteinExistence type="predicted"/>
<dbReference type="PANTHER" id="PTHR24141:SF1">
    <property type="entry name" value="2-5A-DEPENDENT RIBONUCLEASE"/>
    <property type="match status" value="1"/>
</dbReference>
<evidence type="ECO:0000313" key="5">
    <source>
        <dbReference type="Proteomes" id="UP001642484"/>
    </source>
</evidence>
<organism evidence="4 5">
    <name type="scientific">Durusdinium trenchii</name>
    <dbReference type="NCBI Taxonomy" id="1381693"/>
    <lineage>
        <taxon>Eukaryota</taxon>
        <taxon>Sar</taxon>
        <taxon>Alveolata</taxon>
        <taxon>Dinophyceae</taxon>
        <taxon>Suessiales</taxon>
        <taxon>Symbiodiniaceae</taxon>
        <taxon>Durusdinium</taxon>
    </lineage>
</organism>
<dbReference type="Pfam" id="PF12796">
    <property type="entry name" value="Ank_2"/>
    <property type="match status" value="1"/>
</dbReference>
<keyword evidence="5" id="KW-1185">Reference proteome</keyword>
<dbReference type="PROSITE" id="PS50088">
    <property type="entry name" value="ANK_REPEAT"/>
    <property type="match status" value="4"/>
</dbReference>
<name>A0ABP0KUA0_9DINO</name>
<dbReference type="Proteomes" id="UP001642484">
    <property type="component" value="Unassembled WGS sequence"/>
</dbReference>
<dbReference type="EMBL" id="CAXAMN010009680">
    <property type="protein sequence ID" value="CAK9029542.1"/>
    <property type="molecule type" value="Genomic_DNA"/>
</dbReference>
<evidence type="ECO:0000256" key="2">
    <source>
        <dbReference type="ARBA" id="ARBA00023043"/>
    </source>
</evidence>
<dbReference type="InterPro" id="IPR002110">
    <property type="entry name" value="Ankyrin_rpt"/>
</dbReference>
<sequence length="465" mass="51597">MPKGDGLGFVSKDYADLFRELRGDLANKEPSSLKPPYRVASAKWPSSTRSPSPVGVLRMKIRMPGDRFPIDAVVQGEYMKWSIVEALMQSFKKLLKIQINTGSILMCTDEIKILEVHTPSMAGNLWQFCEFRFDYQVAVEEEAALALVSGVFNRMADFEASFCQSLENKFREIYHLTVLGLINKRFALMDGRAVWNQLQFFKAAEVNDTNEITRLLKEVDVNAVQKEIRFPQGVLDEDSYFSVVTLQRTPLLAAAEAGRLEAVQLLVRAKAEVNYQDTSGFHALYLAAGSGVPEVVSCLLLQNADLHLRNRSGYTALHNAVGCGQAECIKVLLQANGDLNLKTRSGVAPVHLAAISNQSASLEVLKQCRANLDMPAVGGNTPVHEGVMQNNPEIIQKLFDLKADINIESGPDNHFATPLAMALERKKKKAAKKLQELNALEKVPGGNLPDSLEIVEFKLRRRSLR</sequence>
<keyword evidence="1" id="KW-0677">Repeat</keyword>
<evidence type="ECO:0000256" key="1">
    <source>
        <dbReference type="ARBA" id="ARBA00022737"/>
    </source>
</evidence>
<dbReference type="Pfam" id="PF00023">
    <property type="entry name" value="Ank"/>
    <property type="match status" value="1"/>
</dbReference>
<reference evidence="4 5" key="1">
    <citation type="submission" date="2024-02" db="EMBL/GenBank/DDBJ databases">
        <authorList>
            <person name="Chen Y."/>
            <person name="Shah S."/>
            <person name="Dougan E. K."/>
            <person name="Thang M."/>
            <person name="Chan C."/>
        </authorList>
    </citation>
    <scope>NUCLEOTIDE SEQUENCE [LARGE SCALE GENOMIC DNA]</scope>
</reference>
<feature type="repeat" description="ANK" evidence="3">
    <location>
        <begin position="312"/>
        <end position="344"/>
    </location>
</feature>
<feature type="repeat" description="ANK" evidence="3">
    <location>
        <begin position="378"/>
        <end position="410"/>
    </location>
</feature>
<comment type="caution">
    <text evidence="4">The sequence shown here is derived from an EMBL/GenBank/DDBJ whole genome shotgun (WGS) entry which is preliminary data.</text>
</comment>
<dbReference type="SMART" id="SM00248">
    <property type="entry name" value="ANK"/>
    <property type="match status" value="6"/>
</dbReference>
<feature type="repeat" description="ANK" evidence="3">
    <location>
        <begin position="279"/>
        <end position="311"/>
    </location>
</feature>